<keyword evidence="3" id="KW-1185">Reference proteome</keyword>
<gene>
    <name evidence="2" type="ORF">ACFFRH_40770</name>
</gene>
<proteinExistence type="inferred from homology"/>
<evidence type="ECO:0000256" key="1">
    <source>
        <dbReference type="ARBA" id="ARBA00009981"/>
    </source>
</evidence>
<name>A0ABV5TRT3_9ACTN</name>
<sequence length="62" mass="7139">MAERPSIRQLRDHDHLGRRLDVARFSGEPTIVERHGRPRAVLVSSTWWAERHDQEGQGTLAP</sequence>
<comment type="caution">
    <text evidence="2">The sequence shown here is derived from an EMBL/GenBank/DDBJ whole genome shotgun (WGS) entry which is preliminary data.</text>
</comment>
<dbReference type="InterPro" id="IPR036165">
    <property type="entry name" value="YefM-like_sf"/>
</dbReference>
<dbReference type="RefSeq" id="WP_344749109.1">
    <property type="nucleotide sequence ID" value="NZ_BAAAWW010000182.1"/>
</dbReference>
<dbReference type="Proteomes" id="UP001589610">
    <property type="component" value="Unassembled WGS sequence"/>
</dbReference>
<evidence type="ECO:0000313" key="3">
    <source>
        <dbReference type="Proteomes" id="UP001589610"/>
    </source>
</evidence>
<dbReference type="SUPFAM" id="SSF143120">
    <property type="entry name" value="YefM-like"/>
    <property type="match status" value="1"/>
</dbReference>
<organism evidence="2 3">
    <name type="scientific">Streptosporangium vulgare</name>
    <dbReference type="NCBI Taxonomy" id="46190"/>
    <lineage>
        <taxon>Bacteria</taxon>
        <taxon>Bacillati</taxon>
        <taxon>Actinomycetota</taxon>
        <taxon>Actinomycetes</taxon>
        <taxon>Streptosporangiales</taxon>
        <taxon>Streptosporangiaceae</taxon>
        <taxon>Streptosporangium</taxon>
    </lineage>
</organism>
<reference evidence="2 3" key="1">
    <citation type="submission" date="2024-09" db="EMBL/GenBank/DDBJ databases">
        <authorList>
            <person name="Sun Q."/>
            <person name="Mori K."/>
        </authorList>
    </citation>
    <scope>NUCLEOTIDE SEQUENCE [LARGE SCALE GENOMIC DNA]</scope>
    <source>
        <strain evidence="2 3">JCM 3028</strain>
    </source>
</reference>
<protein>
    <recommendedName>
        <fullName evidence="4">Antitoxin</fullName>
    </recommendedName>
</protein>
<evidence type="ECO:0008006" key="4">
    <source>
        <dbReference type="Google" id="ProtNLM"/>
    </source>
</evidence>
<dbReference type="Gene3D" id="3.40.1620.10">
    <property type="entry name" value="YefM-like domain"/>
    <property type="match status" value="1"/>
</dbReference>
<dbReference type="EMBL" id="JBHMBS010000040">
    <property type="protein sequence ID" value="MFB9681844.1"/>
    <property type="molecule type" value="Genomic_DNA"/>
</dbReference>
<accession>A0ABV5TRT3</accession>
<evidence type="ECO:0000313" key="2">
    <source>
        <dbReference type="EMBL" id="MFB9681844.1"/>
    </source>
</evidence>
<comment type="similarity">
    <text evidence="1">Belongs to the phD/YefM antitoxin family.</text>
</comment>